<gene>
    <name evidence="1" type="ORF">Pcinc_029000</name>
</gene>
<evidence type="ECO:0000313" key="2">
    <source>
        <dbReference type="Proteomes" id="UP001286313"/>
    </source>
</evidence>
<dbReference type="AlphaFoldDB" id="A0AAE1F1T1"/>
<dbReference type="Proteomes" id="UP001286313">
    <property type="component" value="Unassembled WGS sequence"/>
</dbReference>
<comment type="caution">
    <text evidence="1">The sequence shown here is derived from an EMBL/GenBank/DDBJ whole genome shotgun (WGS) entry which is preliminary data.</text>
</comment>
<evidence type="ECO:0000313" key="1">
    <source>
        <dbReference type="EMBL" id="KAK3865396.1"/>
    </source>
</evidence>
<keyword evidence="2" id="KW-1185">Reference proteome</keyword>
<dbReference type="EMBL" id="JAWQEG010003598">
    <property type="protein sequence ID" value="KAK3865396.1"/>
    <property type="molecule type" value="Genomic_DNA"/>
</dbReference>
<protein>
    <submittedName>
        <fullName evidence="1">Uncharacterized protein</fullName>
    </submittedName>
</protein>
<sequence length="132" mass="14394">MRVDPFILHHHHHAVGGGTATVLLLMLVTFSPLPVAGQEVKESYVTTNFIEVLWQRQDKWFGVEQFNITTTPQDGAHCVMETNCTEESCTFNTTPCGHMDPCTSTSVVVSGGNYTAPSLDTVTGGDSTNYTK</sequence>
<proteinExistence type="predicted"/>
<organism evidence="1 2">
    <name type="scientific">Petrolisthes cinctipes</name>
    <name type="common">Flat porcelain crab</name>
    <dbReference type="NCBI Taxonomy" id="88211"/>
    <lineage>
        <taxon>Eukaryota</taxon>
        <taxon>Metazoa</taxon>
        <taxon>Ecdysozoa</taxon>
        <taxon>Arthropoda</taxon>
        <taxon>Crustacea</taxon>
        <taxon>Multicrustacea</taxon>
        <taxon>Malacostraca</taxon>
        <taxon>Eumalacostraca</taxon>
        <taxon>Eucarida</taxon>
        <taxon>Decapoda</taxon>
        <taxon>Pleocyemata</taxon>
        <taxon>Anomura</taxon>
        <taxon>Galatheoidea</taxon>
        <taxon>Porcellanidae</taxon>
        <taxon>Petrolisthes</taxon>
    </lineage>
</organism>
<accession>A0AAE1F1T1</accession>
<reference evidence="1" key="1">
    <citation type="submission" date="2023-10" db="EMBL/GenBank/DDBJ databases">
        <title>Genome assemblies of two species of porcelain crab, Petrolisthes cinctipes and Petrolisthes manimaculis (Anomura: Porcellanidae).</title>
        <authorList>
            <person name="Angst P."/>
        </authorList>
    </citation>
    <scope>NUCLEOTIDE SEQUENCE</scope>
    <source>
        <strain evidence="1">PB745_01</strain>
        <tissue evidence="1">Gill</tissue>
    </source>
</reference>
<name>A0AAE1F1T1_PETCI</name>